<evidence type="ECO:0000256" key="8">
    <source>
        <dbReference type="ARBA" id="ARBA00048679"/>
    </source>
</evidence>
<comment type="subunit">
    <text evidence="9">Interacts with calmodulin (CaM) in a Ca(2+)-dependent manner.</text>
</comment>
<dbReference type="Pfam" id="PF00069">
    <property type="entry name" value="Pkinase"/>
    <property type="match status" value="1"/>
</dbReference>
<dbReference type="InterPro" id="IPR008271">
    <property type="entry name" value="Ser/Thr_kinase_AS"/>
</dbReference>
<dbReference type="FunFam" id="3.30.200.20:FF:001335">
    <property type="entry name" value="Calmodulin-binding receptor-like cytoplasmic kinase 2"/>
    <property type="match status" value="1"/>
</dbReference>
<evidence type="ECO:0000256" key="9">
    <source>
        <dbReference type="ARBA" id="ARBA00066160"/>
    </source>
</evidence>
<name>A0A8S9NL68_BRACR</name>
<feature type="binding site" evidence="10">
    <location>
        <position position="176"/>
    </location>
    <ligand>
        <name>ATP</name>
        <dbReference type="ChEBI" id="CHEBI:30616"/>
    </ligand>
</feature>
<dbReference type="PROSITE" id="PS00107">
    <property type="entry name" value="PROTEIN_KINASE_ATP"/>
    <property type="match status" value="1"/>
</dbReference>
<accession>A0A8S9NL68</accession>
<feature type="compositionally biased region" description="Low complexity" evidence="12">
    <location>
        <begin position="9"/>
        <end position="26"/>
    </location>
</feature>
<organism evidence="14 15">
    <name type="scientific">Brassica cretica</name>
    <name type="common">Mustard</name>
    <dbReference type="NCBI Taxonomy" id="69181"/>
    <lineage>
        <taxon>Eukaryota</taxon>
        <taxon>Viridiplantae</taxon>
        <taxon>Streptophyta</taxon>
        <taxon>Embryophyta</taxon>
        <taxon>Tracheophyta</taxon>
        <taxon>Spermatophyta</taxon>
        <taxon>Magnoliopsida</taxon>
        <taxon>eudicotyledons</taxon>
        <taxon>Gunneridae</taxon>
        <taxon>Pentapetalae</taxon>
        <taxon>rosids</taxon>
        <taxon>malvids</taxon>
        <taxon>Brassicales</taxon>
        <taxon>Brassicaceae</taxon>
        <taxon>Brassiceae</taxon>
        <taxon>Brassica</taxon>
    </lineage>
</organism>
<evidence type="ECO:0000256" key="3">
    <source>
        <dbReference type="ARBA" id="ARBA00022679"/>
    </source>
</evidence>
<comment type="catalytic activity">
    <reaction evidence="8">
        <text>L-seryl-[protein] + ATP = O-phospho-L-seryl-[protein] + ADP + H(+)</text>
        <dbReference type="Rhea" id="RHEA:17989"/>
        <dbReference type="Rhea" id="RHEA-COMP:9863"/>
        <dbReference type="Rhea" id="RHEA-COMP:11604"/>
        <dbReference type="ChEBI" id="CHEBI:15378"/>
        <dbReference type="ChEBI" id="CHEBI:29999"/>
        <dbReference type="ChEBI" id="CHEBI:30616"/>
        <dbReference type="ChEBI" id="CHEBI:83421"/>
        <dbReference type="ChEBI" id="CHEBI:456216"/>
        <dbReference type="EC" id="2.7.11.1"/>
    </reaction>
</comment>
<dbReference type="CDD" id="cd14066">
    <property type="entry name" value="STKc_IRAK"/>
    <property type="match status" value="1"/>
</dbReference>
<dbReference type="InterPro" id="IPR017441">
    <property type="entry name" value="Protein_kinase_ATP_BS"/>
</dbReference>
<keyword evidence="5" id="KW-0418">Kinase</keyword>
<feature type="region of interest" description="Disordered" evidence="12">
    <location>
        <begin position="1"/>
        <end position="42"/>
    </location>
</feature>
<dbReference type="Gene3D" id="1.10.510.10">
    <property type="entry name" value="Transferase(Phosphotransferase) domain 1"/>
    <property type="match status" value="1"/>
</dbReference>
<dbReference type="EMBL" id="QGKX02001621">
    <property type="protein sequence ID" value="KAF3503316.1"/>
    <property type="molecule type" value="Genomic_DNA"/>
</dbReference>
<keyword evidence="6 10" id="KW-0067">ATP-binding</keyword>
<comment type="caution">
    <text evidence="14">The sequence shown here is derived from an EMBL/GenBank/DDBJ whole genome shotgun (WGS) entry which is preliminary data.</text>
</comment>
<evidence type="ECO:0000259" key="13">
    <source>
        <dbReference type="PROSITE" id="PS50011"/>
    </source>
</evidence>
<dbReference type="FunFam" id="1.10.510.10:FF:000300">
    <property type="entry name" value="Calmodulin-binding receptor-like cytoplasmic kinase 3"/>
    <property type="match status" value="1"/>
</dbReference>
<dbReference type="PROSITE" id="PS00108">
    <property type="entry name" value="PROTEIN_KINASE_ST"/>
    <property type="match status" value="1"/>
</dbReference>
<evidence type="ECO:0000256" key="2">
    <source>
        <dbReference type="ARBA" id="ARBA00022527"/>
    </source>
</evidence>
<keyword evidence="2 11" id="KW-0723">Serine/threonine-protein kinase</keyword>
<evidence type="ECO:0000256" key="11">
    <source>
        <dbReference type="RuleBase" id="RU000304"/>
    </source>
</evidence>
<evidence type="ECO:0000256" key="1">
    <source>
        <dbReference type="ARBA" id="ARBA00012513"/>
    </source>
</evidence>
<dbReference type="EC" id="2.7.11.1" evidence="1"/>
<dbReference type="AlphaFoldDB" id="A0A8S9NL68"/>
<evidence type="ECO:0000256" key="5">
    <source>
        <dbReference type="ARBA" id="ARBA00022777"/>
    </source>
</evidence>
<dbReference type="SUPFAM" id="SSF56112">
    <property type="entry name" value="Protein kinase-like (PK-like)"/>
    <property type="match status" value="1"/>
</dbReference>
<dbReference type="SMART" id="SM00220">
    <property type="entry name" value="S_TKc"/>
    <property type="match status" value="1"/>
</dbReference>
<dbReference type="InterPro" id="IPR011009">
    <property type="entry name" value="Kinase-like_dom_sf"/>
</dbReference>
<dbReference type="GO" id="GO:0005524">
    <property type="term" value="F:ATP binding"/>
    <property type="evidence" value="ECO:0007669"/>
    <property type="project" value="UniProtKB-UniRule"/>
</dbReference>
<evidence type="ECO:0000256" key="7">
    <source>
        <dbReference type="ARBA" id="ARBA00047899"/>
    </source>
</evidence>
<protein>
    <recommendedName>
        <fullName evidence="1">non-specific serine/threonine protein kinase</fullName>
        <ecNumber evidence="1">2.7.11.1</ecNumber>
    </recommendedName>
</protein>
<evidence type="ECO:0000256" key="10">
    <source>
        <dbReference type="PROSITE-ProRule" id="PRU10141"/>
    </source>
</evidence>
<proteinExistence type="inferred from homology"/>
<reference evidence="14" key="1">
    <citation type="submission" date="2019-12" db="EMBL/GenBank/DDBJ databases">
        <title>Genome sequencing and annotation of Brassica cretica.</title>
        <authorList>
            <person name="Studholme D.J."/>
            <person name="Sarris P."/>
        </authorList>
    </citation>
    <scope>NUCLEOTIDE SEQUENCE</scope>
    <source>
        <strain evidence="14">PFS-109/04</strain>
        <tissue evidence="14">Leaf</tissue>
    </source>
</reference>
<feature type="domain" description="Protein kinase" evidence="13">
    <location>
        <begin position="144"/>
        <end position="401"/>
    </location>
</feature>
<dbReference type="InterPro" id="IPR000719">
    <property type="entry name" value="Prot_kinase_dom"/>
</dbReference>
<evidence type="ECO:0000313" key="15">
    <source>
        <dbReference type="Proteomes" id="UP000712600"/>
    </source>
</evidence>
<dbReference type="Proteomes" id="UP000712600">
    <property type="component" value="Unassembled WGS sequence"/>
</dbReference>
<comment type="similarity">
    <text evidence="11">Belongs to the protein kinase superfamily.</text>
</comment>
<comment type="catalytic activity">
    <reaction evidence="7">
        <text>L-threonyl-[protein] + ATP = O-phospho-L-threonyl-[protein] + ADP + H(+)</text>
        <dbReference type="Rhea" id="RHEA:46608"/>
        <dbReference type="Rhea" id="RHEA-COMP:11060"/>
        <dbReference type="Rhea" id="RHEA-COMP:11605"/>
        <dbReference type="ChEBI" id="CHEBI:15378"/>
        <dbReference type="ChEBI" id="CHEBI:30013"/>
        <dbReference type="ChEBI" id="CHEBI:30616"/>
        <dbReference type="ChEBI" id="CHEBI:61977"/>
        <dbReference type="ChEBI" id="CHEBI:456216"/>
        <dbReference type="EC" id="2.7.11.1"/>
    </reaction>
</comment>
<dbReference type="PANTHER" id="PTHR46008:SF48">
    <property type="entry name" value="PROTEIN KINASE DOMAIN-CONTAINING PROTEIN"/>
    <property type="match status" value="1"/>
</dbReference>
<keyword evidence="3" id="KW-0808">Transferase</keyword>
<gene>
    <name evidence="14" type="ORF">F2Q69_00039371</name>
</gene>
<sequence>MPSRRRHSYTGGSSPATASSSYSTSTLPDRSPAPSSTTDRPPPNSLARWISGIFINCFTPPDSVSSKSFNDSGKYLSSVLLFDHKILPFFFEIECFLFSTEHDIRSRRSSTGSVQRHYYGNGNETENPNQRFSFEEIYAATKNFSPSFRIGQGGFGTVYKVKLRDGSTVAVKRAKKSLHKDDRQGAEFMSEIKTLAQVTHLSLVKYYGYLVHNDEKLLVVEYVPNGNLRDHLDCKEGKTLDMATRLDIATDVAHAITYLHMYTQPPIIHRDIKSSNILLTDNFRAKVADFGFARLAPDSESGATHVSTQVKGTAGYLDPEYLTTYQLTEKSDVYSFGVLLVELLTGRRPIELHREQKERITIRWAIKKFTSGDTISVLDPKLERNPANNLALEKVLEMAFQCLAPHRGSRPSMKKCSEFLWGIRKDYRELLNTSL</sequence>
<evidence type="ECO:0000256" key="12">
    <source>
        <dbReference type="SAM" id="MobiDB-lite"/>
    </source>
</evidence>
<dbReference type="PANTHER" id="PTHR46008">
    <property type="entry name" value="LEAF RUST 10 DISEASE-RESISTANCE LOCUS RECEPTOR-LIKE PROTEIN KINASE-LIKE 1.4"/>
    <property type="match status" value="1"/>
</dbReference>
<dbReference type="PROSITE" id="PS50011">
    <property type="entry name" value="PROTEIN_KINASE_DOM"/>
    <property type="match status" value="1"/>
</dbReference>
<dbReference type="GO" id="GO:0004674">
    <property type="term" value="F:protein serine/threonine kinase activity"/>
    <property type="evidence" value="ECO:0007669"/>
    <property type="project" value="UniProtKB-KW"/>
</dbReference>
<dbReference type="Gene3D" id="3.30.200.20">
    <property type="entry name" value="Phosphorylase Kinase, domain 1"/>
    <property type="match status" value="1"/>
</dbReference>
<evidence type="ECO:0000256" key="6">
    <source>
        <dbReference type="ARBA" id="ARBA00022840"/>
    </source>
</evidence>
<keyword evidence="4 10" id="KW-0547">Nucleotide-binding</keyword>
<evidence type="ECO:0000313" key="14">
    <source>
        <dbReference type="EMBL" id="KAF3503316.1"/>
    </source>
</evidence>
<evidence type="ECO:0000256" key="4">
    <source>
        <dbReference type="ARBA" id="ARBA00022741"/>
    </source>
</evidence>